<reference evidence="1 2" key="1">
    <citation type="submission" date="2014-05" db="EMBL/GenBank/DDBJ databases">
        <title>Genome Announcement of Sphingobium lucknowense F2.</title>
        <authorList>
            <person name="Lal R."/>
            <person name="Negi V."/>
            <person name="Lata P."/>
            <person name="Sangwan N."/>
            <person name="Gupta S.K."/>
            <person name="Rao D.L.N."/>
            <person name="Das S."/>
        </authorList>
    </citation>
    <scope>NUCLEOTIDE SEQUENCE [LARGE SCALE GENOMIC DNA]</scope>
    <source>
        <strain evidence="1 2">F2</strain>
    </source>
</reference>
<gene>
    <name evidence="1" type="ORF">AL00_09545</name>
</gene>
<evidence type="ECO:0000313" key="2">
    <source>
        <dbReference type="Proteomes" id="UP000028135"/>
    </source>
</evidence>
<accession>A0A8E0WT43</accession>
<comment type="caution">
    <text evidence="1">The sequence shown here is derived from an EMBL/GenBank/DDBJ whole genome shotgun (WGS) entry which is preliminary data.</text>
</comment>
<organism evidence="1 2">
    <name type="scientific">Sphingobium indicum F2</name>
    <dbReference type="NCBI Taxonomy" id="1450518"/>
    <lineage>
        <taxon>Bacteria</taxon>
        <taxon>Pseudomonadati</taxon>
        <taxon>Pseudomonadota</taxon>
        <taxon>Alphaproteobacteria</taxon>
        <taxon>Sphingomonadales</taxon>
        <taxon>Sphingomonadaceae</taxon>
        <taxon>Sphingobium</taxon>
    </lineage>
</organism>
<dbReference type="AlphaFoldDB" id="A0A8E0WT43"/>
<dbReference type="Proteomes" id="UP000028135">
    <property type="component" value="Unassembled WGS sequence"/>
</dbReference>
<proteinExistence type="predicted"/>
<dbReference type="EMBL" id="JANF02000048">
    <property type="protein sequence ID" value="KER36705.1"/>
    <property type="molecule type" value="Genomic_DNA"/>
</dbReference>
<name>A0A8E0WT43_9SPHN</name>
<protein>
    <submittedName>
        <fullName evidence="1">Uncharacterized protein</fullName>
    </submittedName>
</protein>
<dbReference type="RefSeq" id="WP_020820949.1">
    <property type="nucleotide sequence ID" value="NZ_JANF02000048.1"/>
</dbReference>
<evidence type="ECO:0000313" key="1">
    <source>
        <dbReference type="EMBL" id="KER36705.1"/>
    </source>
</evidence>
<sequence>MRRISIIWHDQVRGTVPVASGIRPPISPEDLAAIPAGLFIRSRSWLFDVRPGDFVFELRRVNGRPDVVIVASHKLGPGDIGCIVGFEPAEMEDICVPDEEMLGLADRIAEGLRKDGL</sequence>